<comment type="function">
    <text evidence="2">Probably involved in the biogenesis of the ribosome.</text>
</comment>
<evidence type="ECO:0000313" key="5">
    <source>
        <dbReference type="Proteomes" id="UP000825933"/>
    </source>
</evidence>
<dbReference type="Gene3D" id="3.40.50.10480">
    <property type="entry name" value="Probable brix-domain ribosomal biogenesis protein"/>
    <property type="match status" value="1"/>
</dbReference>
<dbReference type="InterPro" id="IPR007109">
    <property type="entry name" value="Brix"/>
</dbReference>
<dbReference type="Proteomes" id="UP000825933">
    <property type="component" value="Unassembled WGS sequence"/>
</dbReference>
<dbReference type="SMART" id="SM00879">
    <property type="entry name" value="Brix"/>
    <property type="match status" value="1"/>
</dbReference>
<dbReference type="EMBL" id="JAIOUQ010000007">
    <property type="protein sequence ID" value="MBZ2165629.1"/>
    <property type="molecule type" value="Genomic_DNA"/>
</dbReference>
<dbReference type="GO" id="GO:0019843">
    <property type="term" value="F:rRNA binding"/>
    <property type="evidence" value="ECO:0007669"/>
    <property type="project" value="InterPro"/>
</dbReference>
<dbReference type="SUPFAM" id="SSF52954">
    <property type="entry name" value="Class II aaRS ABD-related"/>
    <property type="match status" value="1"/>
</dbReference>
<evidence type="ECO:0000259" key="3">
    <source>
        <dbReference type="PROSITE" id="PS50833"/>
    </source>
</evidence>
<evidence type="ECO:0000256" key="2">
    <source>
        <dbReference type="HAMAP-Rule" id="MF_00699"/>
    </source>
</evidence>
<accession>A0A8T5UY35</accession>
<dbReference type="InterPro" id="IPR023548">
    <property type="entry name" value="Brix_dom_Rbsml_bgen_prot"/>
</dbReference>
<dbReference type="HAMAP" id="MF_00699">
    <property type="entry name" value="BriX"/>
    <property type="match status" value="1"/>
</dbReference>
<name>A0A8T5UY35_9EURY</name>
<proteinExistence type="inferred from homology"/>
<keyword evidence="1 2" id="KW-0690">Ribosome biogenesis</keyword>
<comment type="caution">
    <text evidence="4">The sequence shown here is derived from an EMBL/GenBank/DDBJ whole genome shotgun (WGS) entry which is preliminary data.</text>
</comment>
<evidence type="ECO:0000313" key="4">
    <source>
        <dbReference type="EMBL" id="MBZ2165629.1"/>
    </source>
</evidence>
<protein>
    <recommendedName>
        <fullName evidence="2">Probable Brix domain-containing ribosomal biogenesis protein</fullName>
    </recommendedName>
</protein>
<sequence>MLITTSRKPSQRTRSFCKGLVRVLNSSYINRGKMSIRDVLIKSSELGNNTIAVVSEMKGNPSRIDFQNETGEVIFSMDVTVGIPNSNASSKGRVQSEELKLRSEIPELNQLGNILDIPPFKEDSEIKNILFIRTGDEKNKAIIEFIGSNGMETGPKIFVKEWRT</sequence>
<dbReference type="RefSeq" id="WP_223791231.1">
    <property type="nucleotide sequence ID" value="NZ_JAIOUQ010000007.1"/>
</dbReference>
<organism evidence="4 5">
    <name type="scientific">Methanobacterium spitsbergense</name>
    <dbReference type="NCBI Taxonomy" id="2874285"/>
    <lineage>
        <taxon>Archaea</taxon>
        <taxon>Methanobacteriati</taxon>
        <taxon>Methanobacteriota</taxon>
        <taxon>Methanomada group</taxon>
        <taxon>Methanobacteria</taxon>
        <taxon>Methanobacteriales</taxon>
        <taxon>Methanobacteriaceae</taxon>
        <taxon>Methanobacterium</taxon>
    </lineage>
</organism>
<feature type="domain" description="Brix" evidence="3">
    <location>
        <begin position="1"/>
        <end position="164"/>
    </location>
</feature>
<evidence type="ECO:0000256" key="1">
    <source>
        <dbReference type="ARBA" id="ARBA00022517"/>
    </source>
</evidence>
<dbReference type="AlphaFoldDB" id="A0A8T5UY35"/>
<reference evidence="5" key="1">
    <citation type="journal article" date="2022" name="Microbiol. Resour. Announc.">
        <title>Draft Genome Sequence of a Methanogenic Archaeon from West Spitsbergen Permafrost.</title>
        <authorList>
            <person name="Trubitsyn V."/>
            <person name="Rivkina E."/>
            <person name="Shcherbakova V."/>
        </authorList>
    </citation>
    <scope>NUCLEOTIDE SEQUENCE [LARGE SCALE GENOMIC DNA]</scope>
    <source>
        <strain evidence="5">VT</strain>
    </source>
</reference>
<keyword evidence="5" id="KW-1185">Reference proteome</keyword>
<dbReference type="PROSITE" id="PS50833">
    <property type="entry name" value="BRIX"/>
    <property type="match status" value="1"/>
</dbReference>
<gene>
    <name evidence="4" type="ORF">K8N75_06205</name>
</gene>
<dbReference type="GO" id="GO:0006364">
    <property type="term" value="P:rRNA processing"/>
    <property type="evidence" value="ECO:0007669"/>
    <property type="project" value="InterPro"/>
</dbReference>